<dbReference type="SUPFAM" id="SSF53474">
    <property type="entry name" value="alpha/beta-Hydrolases"/>
    <property type="match status" value="1"/>
</dbReference>
<dbReference type="GO" id="GO:0016787">
    <property type="term" value="F:hydrolase activity"/>
    <property type="evidence" value="ECO:0007669"/>
    <property type="project" value="UniProtKB-KW"/>
</dbReference>
<dbReference type="RefSeq" id="WP_284055604.1">
    <property type="nucleotide sequence ID" value="NZ_JAMSLR010000001.1"/>
</dbReference>
<dbReference type="InterPro" id="IPR050266">
    <property type="entry name" value="AB_hydrolase_sf"/>
</dbReference>
<accession>A0AA41WCK8</accession>
<dbReference type="PANTHER" id="PTHR43798:SF31">
    <property type="entry name" value="AB HYDROLASE SUPERFAMILY PROTEIN YCLE"/>
    <property type="match status" value="1"/>
</dbReference>
<keyword evidence="1 3" id="KW-0378">Hydrolase</keyword>
<dbReference type="EMBL" id="JAMSLR010000001">
    <property type="protein sequence ID" value="MCM8747820.1"/>
    <property type="molecule type" value="Genomic_DNA"/>
</dbReference>
<dbReference type="Gene3D" id="3.40.50.1820">
    <property type="entry name" value="alpha/beta hydrolase"/>
    <property type="match status" value="1"/>
</dbReference>
<dbReference type="GO" id="GO:0016020">
    <property type="term" value="C:membrane"/>
    <property type="evidence" value="ECO:0007669"/>
    <property type="project" value="TreeGrafter"/>
</dbReference>
<reference evidence="3" key="1">
    <citation type="submission" date="2022-06" db="EMBL/GenBank/DDBJ databases">
        <title>CFH 74404 Thermomicrobiaceae sp.</title>
        <authorList>
            <person name="Ming H."/>
            <person name="Li W.-J."/>
            <person name="Zhao Z."/>
        </authorList>
    </citation>
    <scope>NUCLEOTIDE SEQUENCE</scope>
    <source>
        <strain evidence="3">CFH 74404</strain>
    </source>
</reference>
<proteinExistence type="predicted"/>
<dbReference type="InterPro" id="IPR000073">
    <property type="entry name" value="AB_hydrolase_1"/>
</dbReference>
<name>A0AA41WCK8_9BACT</name>
<evidence type="ECO:0000256" key="1">
    <source>
        <dbReference type="ARBA" id="ARBA00022801"/>
    </source>
</evidence>
<dbReference type="PANTHER" id="PTHR43798">
    <property type="entry name" value="MONOACYLGLYCEROL LIPASE"/>
    <property type="match status" value="1"/>
</dbReference>
<dbReference type="PRINTS" id="PR00111">
    <property type="entry name" value="ABHYDROLASE"/>
</dbReference>
<dbReference type="PRINTS" id="PR00412">
    <property type="entry name" value="EPOXHYDRLASE"/>
</dbReference>
<evidence type="ECO:0000259" key="2">
    <source>
        <dbReference type="Pfam" id="PF00561"/>
    </source>
</evidence>
<dbReference type="InterPro" id="IPR029058">
    <property type="entry name" value="AB_hydrolase_fold"/>
</dbReference>
<dbReference type="Proteomes" id="UP001165306">
    <property type="component" value="Unassembled WGS sequence"/>
</dbReference>
<organism evidence="3 4">
    <name type="scientific">Thermalbibacter longus</name>
    <dbReference type="NCBI Taxonomy" id="2951981"/>
    <lineage>
        <taxon>Bacteria</taxon>
        <taxon>Pseudomonadati</taxon>
        <taxon>Thermomicrobiota</taxon>
        <taxon>Thermomicrobia</taxon>
        <taxon>Thermomicrobiales</taxon>
        <taxon>Thermomicrobiaceae</taxon>
        <taxon>Thermalbibacter</taxon>
    </lineage>
</organism>
<dbReference type="InterPro" id="IPR000639">
    <property type="entry name" value="Epox_hydrolase-like"/>
</dbReference>
<comment type="caution">
    <text evidence="3">The sequence shown here is derived from an EMBL/GenBank/DDBJ whole genome shotgun (WGS) entry which is preliminary data.</text>
</comment>
<feature type="domain" description="AB hydrolase-1" evidence="2">
    <location>
        <begin position="31"/>
        <end position="271"/>
    </location>
</feature>
<dbReference type="Pfam" id="PF00561">
    <property type="entry name" value="Abhydrolase_1"/>
    <property type="match status" value="1"/>
</dbReference>
<sequence length="288" mass="32459">MDTSNVPVERTTLRAGPYRTYLYRAGAGREPAVLFLHGSGPGVSAWANWQFALPALGQRFDCLAPDLVGFGQSEHPDPPLQGMGAWMRAWLEQLIALLDLVGIERAHVVGNSMGGAIALHLLWRHPERVRSAVLMGTIGVPFRITPGLDGTWGFYDEPTLERLTQIFRWFVYDPERVGGDLEAIARQRYESTQEPNARRSFAAMFPAPRQRHLDELVVPDDALASIQQRVLLVHGRDDQIIPLDTSLYLLQRLPRVQLHVFGQCSHWTQIEYRDAFNRLIADFIAGEL</sequence>
<dbReference type="AlphaFoldDB" id="A0AA41WCK8"/>
<gene>
    <name evidence="3" type="ORF">NET02_01515</name>
</gene>
<protein>
    <submittedName>
        <fullName evidence="3">Alpha/beta fold hydrolase</fullName>
    </submittedName>
</protein>
<evidence type="ECO:0000313" key="4">
    <source>
        <dbReference type="Proteomes" id="UP001165306"/>
    </source>
</evidence>
<keyword evidence="4" id="KW-1185">Reference proteome</keyword>
<evidence type="ECO:0000313" key="3">
    <source>
        <dbReference type="EMBL" id="MCM8747820.1"/>
    </source>
</evidence>